<dbReference type="Proteomes" id="UP000658690">
    <property type="component" value="Unassembled WGS sequence"/>
</dbReference>
<reference evidence="2 3" key="1">
    <citation type="submission" date="2019-10" db="EMBL/GenBank/DDBJ databases">
        <title>Description of Paenibacillus choica sp. nov.</title>
        <authorList>
            <person name="Carlier A."/>
            <person name="Qi S."/>
        </authorList>
    </citation>
    <scope>NUCLEOTIDE SEQUENCE [LARGE SCALE GENOMIC DNA]</scope>
    <source>
        <strain evidence="2 3">LMG 31460</strain>
    </source>
</reference>
<evidence type="ECO:0000313" key="2">
    <source>
        <dbReference type="EMBL" id="NOU89991.1"/>
    </source>
</evidence>
<sequence length="287" mass="31517">MLKKNAMMVVLVAVVGTSLLAGLGGAPKPAAAASNMVPNYEVKLLLNPSAVLGSDFKLTSSVKSAFGMPDSVTKMNVQFLDTNAKDIYNNVWSPRIRKTEGENDFELTYKKRYAVIGNDINGALTLANQQGFDSSDTGYEAQVEWGYQKKTLSITRPKTGTKSGYSGMDLPNQTDSRSLLINNAPDKFNNWLYSGWGTSKLSSSRVYGPVLAKRSIGTWNGQQLYIEVWPILNAVGTGTEYVVEASFKTNSESTASSKHDELITYLQSKGWFLAQDSLKTQLIMDRY</sequence>
<organism evidence="2 3">
    <name type="scientific">Paenibacillus germinis</name>
    <dbReference type="NCBI Taxonomy" id="2654979"/>
    <lineage>
        <taxon>Bacteria</taxon>
        <taxon>Bacillati</taxon>
        <taxon>Bacillota</taxon>
        <taxon>Bacilli</taxon>
        <taxon>Bacillales</taxon>
        <taxon>Paenibacillaceae</taxon>
        <taxon>Paenibacillus</taxon>
    </lineage>
</organism>
<name>A0ABX1ZCN9_9BACL</name>
<gene>
    <name evidence="2" type="ORF">GC102_30165</name>
</gene>
<accession>A0ABX1ZCN9</accession>
<keyword evidence="3" id="KW-1185">Reference proteome</keyword>
<dbReference type="RefSeq" id="WP_171692811.1">
    <property type="nucleotide sequence ID" value="NZ_WHOC01000158.1"/>
</dbReference>
<feature type="signal peptide" evidence="1">
    <location>
        <begin position="1"/>
        <end position="32"/>
    </location>
</feature>
<protein>
    <submittedName>
        <fullName evidence="2">Uncharacterized protein</fullName>
    </submittedName>
</protein>
<proteinExistence type="predicted"/>
<dbReference type="EMBL" id="WHOC01000158">
    <property type="protein sequence ID" value="NOU89991.1"/>
    <property type="molecule type" value="Genomic_DNA"/>
</dbReference>
<evidence type="ECO:0000256" key="1">
    <source>
        <dbReference type="SAM" id="SignalP"/>
    </source>
</evidence>
<evidence type="ECO:0000313" key="3">
    <source>
        <dbReference type="Proteomes" id="UP000658690"/>
    </source>
</evidence>
<keyword evidence="1" id="KW-0732">Signal</keyword>
<feature type="chain" id="PRO_5047505142" evidence="1">
    <location>
        <begin position="33"/>
        <end position="287"/>
    </location>
</feature>
<comment type="caution">
    <text evidence="2">The sequence shown here is derived from an EMBL/GenBank/DDBJ whole genome shotgun (WGS) entry which is preliminary data.</text>
</comment>